<dbReference type="InterPro" id="IPR056167">
    <property type="entry name" value="A-sol_ELP1"/>
</dbReference>
<keyword evidence="6" id="KW-0539">Nucleus</keyword>
<evidence type="ECO:0000313" key="14">
    <source>
        <dbReference type="Proteomes" id="UP000710432"/>
    </source>
</evidence>
<comment type="subcellular location">
    <subcellularLocation>
        <location evidence="6">Cytoplasm</location>
    </subcellularLocation>
    <subcellularLocation>
        <location evidence="6">Nucleus</location>
    </subcellularLocation>
</comment>
<evidence type="ECO:0000259" key="12">
    <source>
        <dbReference type="Pfam" id="PF23936"/>
    </source>
</evidence>
<reference evidence="13" key="1">
    <citation type="submission" date="2020-03" db="EMBL/GenBank/DDBJ databases">
        <title>Studies in the Genomics of Life Span.</title>
        <authorList>
            <person name="Glass D."/>
        </authorList>
    </citation>
    <scope>NUCLEOTIDE SEQUENCE</scope>
    <source>
        <strain evidence="13">LTLLF</strain>
        <tissue evidence="13">Muscle</tissue>
    </source>
</reference>
<dbReference type="InterPro" id="IPR056164">
    <property type="entry name" value="Beta-prop_ELP1_1st"/>
</dbReference>
<keyword evidence="3 6" id="KW-0963">Cytoplasm</keyword>
<feature type="region of interest" description="Disordered" evidence="7">
    <location>
        <begin position="1205"/>
        <end position="1226"/>
    </location>
</feature>
<dbReference type="Pfam" id="PF23878">
    <property type="entry name" value="TPR_ELP1"/>
    <property type="match status" value="1"/>
</dbReference>
<dbReference type="Gene3D" id="2.130.10.10">
    <property type="entry name" value="YVTN repeat-like/Quinoprotein amine dehydrogenase"/>
    <property type="match status" value="1"/>
</dbReference>
<dbReference type="AlphaFoldDB" id="A0A8J6L030"/>
<protein>
    <recommendedName>
        <fullName evidence="5 6">Elongator complex protein 1</fullName>
    </recommendedName>
</protein>
<dbReference type="Pfam" id="PF04762">
    <property type="entry name" value="Beta-prop_ELP1_1st"/>
    <property type="match status" value="1"/>
</dbReference>
<dbReference type="PANTHER" id="PTHR12747:SF0">
    <property type="entry name" value="ELONGATOR COMPLEX PROTEIN 1"/>
    <property type="match status" value="1"/>
</dbReference>
<dbReference type="Pfam" id="PF23936">
    <property type="entry name" value="HB_ELP1"/>
    <property type="match status" value="1"/>
</dbReference>
<feature type="compositionally biased region" description="Polar residues" evidence="7">
    <location>
        <begin position="1079"/>
        <end position="1092"/>
    </location>
</feature>
<evidence type="ECO:0000259" key="8">
    <source>
        <dbReference type="Pfam" id="PF04762"/>
    </source>
</evidence>
<dbReference type="GO" id="GO:0033588">
    <property type="term" value="C:elongator holoenzyme complex"/>
    <property type="evidence" value="ECO:0007669"/>
    <property type="project" value="InterPro"/>
</dbReference>
<feature type="domain" description="ELP1 three-helical bundle" evidence="12">
    <location>
        <begin position="1015"/>
        <end position="1181"/>
    </location>
</feature>
<dbReference type="Proteomes" id="UP000710432">
    <property type="component" value="Unassembled WGS sequence"/>
</dbReference>
<dbReference type="InterPro" id="IPR015943">
    <property type="entry name" value="WD40/YVTN_repeat-like_dom_sf"/>
</dbReference>
<accession>A0A8J6L030</accession>
<feature type="domain" description="ELP1 TPR" evidence="10">
    <location>
        <begin position="843"/>
        <end position="1006"/>
    </location>
</feature>
<comment type="function">
    <text evidence="6">Component of the elongator complex which is required for multiple tRNA modifications, including mcm5U (5-methoxycarbonylmethyl uridine), mcm5s2U (5-methoxycarbonylmethyl-2-thiouridine), and ncm5U (5-carbamoylmethyl uridine). The elongator complex catalyzes formation of carboxymethyluridine in the wobble base at position 34 in tRNAs.</text>
</comment>
<evidence type="ECO:0000259" key="10">
    <source>
        <dbReference type="Pfam" id="PF23878"/>
    </source>
</evidence>
<dbReference type="InterPro" id="IPR006849">
    <property type="entry name" value="Elp1"/>
</dbReference>
<dbReference type="InterPro" id="IPR056169">
    <property type="entry name" value="HB_ELP1"/>
</dbReference>
<dbReference type="PIRSF" id="PIRSF017233">
    <property type="entry name" value="IKAP"/>
    <property type="match status" value="1"/>
</dbReference>
<gene>
    <name evidence="13" type="ORF">LTLLF_121510</name>
</gene>
<evidence type="ECO:0000259" key="11">
    <source>
        <dbReference type="Pfam" id="PF23925"/>
    </source>
</evidence>
<dbReference type="GO" id="GO:0005829">
    <property type="term" value="C:cytosol"/>
    <property type="evidence" value="ECO:0007669"/>
    <property type="project" value="TreeGrafter"/>
</dbReference>
<comment type="similarity">
    <text evidence="2 6">Belongs to the ELP1/IKA1 family.</text>
</comment>
<feature type="region of interest" description="Disordered" evidence="7">
    <location>
        <begin position="1064"/>
        <end position="1114"/>
    </location>
</feature>
<dbReference type="PANTHER" id="PTHR12747">
    <property type="entry name" value="ELONGATOR COMPLEX PROTEIN 1"/>
    <property type="match status" value="1"/>
</dbReference>
<dbReference type="InterPro" id="IPR056165">
    <property type="entry name" value="Beta-prop_ELP1_2nd"/>
</dbReference>
<feature type="domain" description="ELP1 first N-terminal beta-propeller" evidence="8">
    <location>
        <begin position="23"/>
        <end position="353"/>
    </location>
</feature>
<dbReference type="EMBL" id="JAATJU010016900">
    <property type="protein sequence ID" value="KAH0517116.1"/>
    <property type="molecule type" value="Genomic_DNA"/>
</dbReference>
<evidence type="ECO:0000259" key="9">
    <source>
        <dbReference type="Pfam" id="PF23797"/>
    </source>
</evidence>
<evidence type="ECO:0000256" key="2">
    <source>
        <dbReference type="ARBA" id="ARBA00006086"/>
    </source>
</evidence>
<comment type="pathway">
    <text evidence="1">tRNA modification; 5-methoxycarbonylmethyl-2-thiouridine-tRNA biosynthesis.</text>
</comment>
<proteinExistence type="inferred from homology"/>
<dbReference type="GO" id="GO:0005634">
    <property type="term" value="C:nucleus"/>
    <property type="evidence" value="ECO:0007669"/>
    <property type="project" value="UniProtKB-SubCell"/>
</dbReference>
<evidence type="ECO:0000313" key="13">
    <source>
        <dbReference type="EMBL" id="KAH0517116.1"/>
    </source>
</evidence>
<sequence>MRKLKLFRTLEFRDIPARGKPQCFCLRTERGTVLIGSECGLIEVDPEQREVKTEISLVAERFLPEDGSGCIVGIQGLPDQESVCVATASGDVILCNLSTRQLECVGSVANGISVMSWSPDQELVLLVTGQQTLIMMTRAFEVIAEQQIHQEDFGEGKFVTLGWGSRETQFQGSEGRQAAFPVQVHESALPWDDHRPHITWRGDGQFFAVSVVCPQTGARKIRVWNREFTLHSTSEPVPGLGPHLAWKPSGSLIASTQDKPNQQDVVFLEKKGLLHGQFTLPFFKDEVKVNDLLWNADSTVLAVWLEDLPRENHPILKSYVQLWTMGNYHWYLKQSLPFSTTGMNQVVSLLWDPVMPGRLHILCQGWRYICCDWHWTTDRSSGNSASDLANVAVIDGNRLLVTVFRQTVIPPPMCTYRLLIPHPVNQVMFSAPLRKSNDLAVFDASNQISVYKCGDNPDLDPTVKLGAVGGNGFKVPLSTPQLEKRYRIQLGNGEDEEVNPLQLSFLTWIEEAVFLAISHSHTSLQSAICRLTVAPSEADEEQGQLVVSSSVTVDGVIIGLCCSSKTKSSVVQLADGQLLRCFWDSPALTVEPWKNAEGFPVQFAHPCTQVEVAVIGGQECVLGLTDRCRFFVNDTETGLCGSNEANGESLRRVERGSRIVTVVPQDTKLILQVFLGNVEAFIKQIDSVNHINLFLTELKEEDVTKTMYPPPVPNTVQTFRDPDKKKLDLICDTMRVAMENINPHKYYLSILTSHVKKTTPELEIVLQKVHKLKARNAPPGPETVSAEEALKYLLLLVDVNELYNHSLGTYNFDLVLMVAEKSQKDPKEYIPFLNALKKMEINYQRFTIDKYLKRYEKALGHLSKCGPEYFTECLNLIKDKNLYKEALKLYQPQSLQYQAISVVYGEHLMQEHMYEPAGFVFARCGAHQKALSAFLACGSWQQALCIASQLQLSEDQMVGLARTLAGKLMEQRKHTEAALVLEQYAQDYEEAVLQLLEGAAWEEALRLVYKYDREDIIETSVKPSILEAQKNFMAFLDSQTAIFIRHKDRFLVVRELKSQGPQMHVDNEMVAPGPESDFFSESGSEMSGRYSQSNSRISARSSKNRRKAERKKYSLKEGSPLEDLALLEALSEVVQSIDKMKDEVHSMLRALFVLAFEQQAQELQKAYENTLKLMEKALPEIWTLDCQQSSLTSVLGPSSTVNSITASYQQQQQQQPQPQPPSVPVLDVRKPLGNIGKLIGVAGVSSLIPDLCSIPPPVVLLQQLL</sequence>
<dbReference type="GO" id="GO:0002926">
    <property type="term" value="P:tRNA wobble base 5-methoxycarbonylmethyl-2-thiouridinylation"/>
    <property type="evidence" value="ECO:0007669"/>
    <property type="project" value="TreeGrafter"/>
</dbReference>
<dbReference type="UniPathway" id="UPA00988"/>
<evidence type="ECO:0000256" key="4">
    <source>
        <dbReference type="ARBA" id="ARBA00022694"/>
    </source>
</evidence>
<evidence type="ECO:0000256" key="5">
    <source>
        <dbReference type="ARBA" id="ARBA00029535"/>
    </source>
</evidence>
<dbReference type="Pfam" id="PF23925">
    <property type="entry name" value="A-sol_ELP1"/>
    <property type="match status" value="1"/>
</dbReference>
<dbReference type="SUPFAM" id="SSF82171">
    <property type="entry name" value="DPP6 N-terminal domain-like"/>
    <property type="match status" value="1"/>
</dbReference>
<evidence type="ECO:0000256" key="7">
    <source>
        <dbReference type="SAM" id="MobiDB-lite"/>
    </source>
</evidence>
<feature type="domain" description="ELP1 alpha-solenoid" evidence="11">
    <location>
        <begin position="672"/>
        <end position="836"/>
    </location>
</feature>
<evidence type="ECO:0000256" key="3">
    <source>
        <dbReference type="ARBA" id="ARBA00022490"/>
    </source>
</evidence>
<comment type="caution">
    <text evidence="13">The sequence shown here is derived from an EMBL/GenBank/DDBJ whole genome shotgun (WGS) entry which is preliminary data.</text>
</comment>
<dbReference type="Pfam" id="PF23797">
    <property type="entry name" value="Beta-prop_ELP1_2nd"/>
    <property type="match status" value="1"/>
</dbReference>
<name>A0A8J6L030_MICOH</name>
<feature type="domain" description="ELP1 N-terminal second beta-propeller" evidence="9">
    <location>
        <begin position="393"/>
        <end position="636"/>
    </location>
</feature>
<keyword evidence="4" id="KW-0819">tRNA processing</keyword>
<dbReference type="InterPro" id="IPR056166">
    <property type="entry name" value="TPR_ELP1"/>
</dbReference>
<evidence type="ECO:0000256" key="1">
    <source>
        <dbReference type="ARBA" id="ARBA00005043"/>
    </source>
</evidence>
<dbReference type="GO" id="GO:0000049">
    <property type="term" value="F:tRNA binding"/>
    <property type="evidence" value="ECO:0007669"/>
    <property type="project" value="TreeGrafter"/>
</dbReference>
<organism evidence="13 14">
    <name type="scientific">Microtus ochrogaster</name>
    <name type="common">Prairie vole</name>
    <dbReference type="NCBI Taxonomy" id="79684"/>
    <lineage>
        <taxon>Eukaryota</taxon>
        <taxon>Metazoa</taxon>
        <taxon>Chordata</taxon>
        <taxon>Craniata</taxon>
        <taxon>Vertebrata</taxon>
        <taxon>Euteleostomi</taxon>
        <taxon>Mammalia</taxon>
        <taxon>Eutheria</taxon>
        <taxon>Euarchontoglires</taxon>
        <taxon>Glires</taxon>
        <taxon>Rodentia</taxon>
        <taxon>Myomorpha</taxon>
        <taxon>Muroidea</taxon>
        <taxon>Cricetidae</taxon>
        <taxon>Arvicolinae</taxon>
        <taxon>Microtus</taxon>
    </lineage>
</organism>
<evidence type="ECO:0000256" key="6">
    <source>
        <dbReference type="PIRNR" id="PIRNR017233"/>
    </source>
</evidence>